<comment type="caution">
    <text evidence="1">The sequence shown here is derived from an EMBL/GenBank/DDBJ whole genome shotgun (WGS) entry which is preliminary data.</text>
</comment>
<reference evidence="1" key="1">
    <citation type="submission" date="2021-06" db="EMBL/GenBank/DDBJ databases">
        <authorList>
            <person name="Kallberg Y."/>
            <person name="Tangrot J."/>
            <person name="Rosling A."/>
        </authorList>
    </citation>
    <scope>NUCLEOTIDE SEQUENCE</scope>
    <source>
        <strain evidence="1">MA453B</strain>
    </source>
</reference>
<dbReference type="AlphaFoldDB" id="A0A9N9KG75"/>
<protein>
    <submittedName>
        <fullName evidence="1">19570_t:CDS:1</fullName>
    </submittedName>
</protein>
<feature type="non-terminal residue" evidence="1">
    <location>
        <position position="39"/>
    </location>
</feature>
<evidence type="ECO:0000313" key="2">
    <source>
        <dbReference type="Proteomes" id="UP000789405"/>
    </source>
</evidence>
<gene>
    <name evidence="1" type="ORF">DERYTH_LOCUS28669</name>
</gene>
<evidence type="ECO:0000313" key="1">
    <source>
        <dbReference type="EMBL" id="CAG8829358.1"/>
    </source>
</evidence>
<feature type="non-terminal residue" evidence="1">
    <location>
        <position position="1"/>
    </location>
</feature>
<sequence length="39" mass="4634">GFDDFNFHRCSNELVKGGEESKANFDDFDLYRYSHESEK</sequence>
<proteinExistence type="predicted"/>
<dbReference type="EMBL" id="CAJVPY010073015">
    <property type="protein sequence ID" value="CAG8829358.1"/>
    <property type="molecule type" value="Genomic_DNA"/>
</dbReference>
<keyword evidence="2" id="KW-1185">Reference proteome</keyword>
<dbReference type="Proteomes" id="UP000789405">
    <property type="component" value="Unassembled WGS sequence"/>
</dbReference>
<name>A0A9N9KG75_9GLOM</name>
<organism evidence="1 2">
    <name type="scientific">Dentiscutata erythropus</name>
    <dbReference type="NCBI Taxonomy" id="1348616"/>
    <lineage>
        <taxon>Eukaryota</taxon>
        <taxon>Fungi</taxon>
        <taxon>Fungi incertae sedis</taxon>
        <taxon>Mucoromycota</taxon>
        <taxon>Glomeromycotina</taxon>
        <taxon>Glomeromycetes</taxon>
        <taxon>Diversisporales</taxon>
        <taxon>Gigasporaceae</taxon>
        <taxon>Dentiscutata</taxon>
    </lineage>
</organism>
<accession>A0A9N9KG75</accession>